<dbReference type="OrthoDB" id="6776697at2759"/>
<organism evidence="1 2">
    <name type="scientific">Trichonephila inaurata madagascariensis</name>
    <dbReference type="NCBI Taxonomy" id="2747483"/>
    <lineage>
        <taxon>Eukaryota</taxon>
        <taxon>Metazoa</taxon>
        <taxon>Ecdysozoa</taxon>
        <taxon>Arthropoda</taxon>
        <taxon>Chelicerata</taxon>
        <taxon>Arachnida</taxon>
        <taxon>Araneae</taxon>
        <taxon>Araneomorphae</taxon>
        <taxon>Entelegynae</taxon>
        <taxon>Araneoidea</taxon>
        <taxon>Nephilidae</taxon>
        <taxon>Trichonephila</taxon>
        <taxon>Trichonephila inaurata</taxon>
    </lineage>
</organism>
<dbReference type="PANTHER" id="PTHR47331">
    <property type="entry name" value="PHD-TYPE DOMAIN-CONTAINING PROTEIN"/>
    <property type="match status" value="1"/>
</dbReference>
<protein>
    <submittedName>
        <fullName evidence="1">Integrase catalytic domain-containing protein</fullName>
    </submittedName>
</protein>
<reference evidence="1" key="1">
    <citation type="submission" date="2020-08" db="EMBL/GenBank/DDBJ databases">
        <title>Multicomponent nature underlies the extraordinary mechanical properties of spider dragline silk.</title>
        <authorList>
            <person name="Kono N."/>
            <person name="Nakamura H."/>
            <person name="Mori M."/>
            <person name="Yoshida Y."/>
            <person name="Ohtoshi R."/>
            <person name="Malay A.D."/>
            <person name="Moran D.A.P."/>
            <person name="Tomita M."/>
            <person name="Numata K."/>
            <person name="Arakawa K."/>
        </authorList>
    </citation>
    <scope>NUCLEOTIDE SEQUENCE</scope>
</reference>
<comment type="caution">
    <text evidence="1">The sequence shown here is derived from an EMBL/GenBank/DDBJ whole genome shotgun (WGS) entry which is preliminary data.</text>
</comment>
<evidence type="ECO:0000313" key="2">
    <source>
        <dbReference type="Proteomes" id="UP000886998"/>
    </source>
</evidence>
<keyword evidence="2" id="KW-1185">Reference proteome</keyword>
<gene>
    <name evidence="1" type="primary">AVEN_184039_1</name>
    <name evidence="1" type="ORF">TNIN_75611</name>
</gene>
<dbReference type="PANTHER" id="PTHR47331:SF1">
    <property type="entry name" value="GAG-LIKE PROTEIN"/>
    <property type="match status" value="1"/>
</dbReference>
<dbReference type="EMBL" id="BMAV01020982">
    <property type="protein sequence ID" value="GFY74819.1"/>
    <property type="molecule type" value="Genomic_DNA"/>
</dbReference>
<dbReference type="Proteomes" id="UP000886998">
    <property type="component" value="Unassembled WGS sequence"/>
</dbReference>
<proteinExistence type="predicted"/>
<evidence type="ECO:0000313" key="1">
    <source>
        <dbReference type="EMBL" id="GFY74819.1"/>
    </source>
</evidence>
<sequence length="268" mass="29549">MCVCDGHKYPLAASAVSADIFMDDLISGCSSISSAKQLKQELISLLSGAGMQLHKWSSNCIELLSNFDVSDGDVSLTIPDETKALGLLWRLQKDTLAFLVSSVADVSDSCTITKRGIDPDKIQDCVLWWYGPSVLQNNPVVSPCGISEINDNDLYLREFKKSDPVCLVTQNVELLPIINKCSSFVKLKGILAWRLRFKENARNPPSQRTTGSLTATELSRALICLIRNVQSVHFPLEIQCLLKGKQIPNSSRVLNLSPLLDENSILRV</sequence>
<name>A0A8X6YSB8_9ARAC</name>
<accession>A0A8X6YSB8</accession>
<dbReference type="AlphaFoldDB" id="A0A8X6YSB8"/>